<name>A0A417YGN7_9BACI</name>
<keyword evidence="2" id="KW-1185">Reference proteome</keyword>
<dbReference type="OrthoDB" id="9983066at2"/>
<proteinExistence type="predicted"/>
<dbReference type="EMBL" id="QWEH01000007">
    <property type="protein sequence ID" value="RHW31906.1"/>
    <property type="molecule type" value="Genomic_DNA"/>
</dbReference>
<reference evidence="1 2" key="1">
    <citation type="journal article" date="2007" name="Int. J. Syst. Evol. Microbiol.">
        <title>Oceanobacillus profundus sp. nov., isolated from a deep-sea sediment core.</title>
        <authorList>
            <person name="Kim Y.G."/>
            <person name="Choi D.H."/>
            <person name="Hyun S."/>
            <person name="Cho B.C."/>
        </authorList>
    </citation>
    <scope>NUCLEOTIDE SEQUENCE [LARGE SCALE GENOMIC DNA]</scope>
    <source>
        <strain evidence="1 2">DSM 18246</strain>
    </source>
</reference>
<gene>
    <name evidence="1" type="ORF">D1B32_11750</name>
</gene>
<accession>A0A417YGN7</accession>
<sequence>MSAELLDALVFEGEEAAGSLQEMMAEMLGNVEQGGGYVRSELDEYTIRKMMLAREYNKKDIEKMKAMKSAIMRDWDRRINKKNEDIAAIDSIVDNFVRNDNKGKKLSLDIGTAYLQKKPHKIKVENEDEVRQHFAEQNMLEKFIKPGPLDTGLSEKYYMNEFEEIVSSIVELEVDREKQLSESKKVTKKREKEIREEVIERELPKFKEKLPNGFALTMPTESLTIRSNIK</sequence>
<comment type="caution">
    <text evidence="1">The sequence shown here is derived from an EMBL/GenBank/DDBJ whole genome shotgun (WGS) entry which is preliminary data.</text>
</comment>
<protein>
    <submittedName>
        <fullName evidence="1">Uncharacterized protein</fullName>
    </submittedName>
</protein>
<dbReference type="Proteomes" id="UP000285456">
    <property type="component" value="Unassembled WGS sequence"/>
</dbReference>
<organism evidence="1 2">
    <name type="scientific">Oceanobacillus profundus</name>
    <dbReference type="NCBI Taxonomy" id="372463"/>
    <lineage>
        <taxon>Bacteria</taxon>
        <taxon>Bacillati</taxon>
        <taxon>Bacillota</taxon>
        <taxon>Bacilli</taxon>
        <taxon>Bacillales</taxon>
        <taxon>Bacillaceae</taxon>
        <taxon>Oceanobacillus</taxon>
    </lineage>
</organism>
<evidence type="ECO:0000313" key="2">
    <source>
        <dbReference type="Proteomes" id="UP000285456"/>
    </source>
</evidence>
<evidence type="ECO:0000313" key="1">
    <source>
        <dbReference type="EMBL" id="RHW31906.1"/>
    </source>
</evidence>
<dbReference type="AlphaFoldDB" id="A0A417YGN7"/>
<dbReference type="RefSeq" id="WP_118889464.1">
    <property type="nucleotide sequence ID" value="NZ_PHUT01000007.1"/>
</dbReference>